<evidence type="ECO:0000256" key="1">
    <source>
        <dbReference type="SAM" id="SignalP"/>
    </source>
</evidence>
<name>A0A0G1PHW9_9BACT</name>
<dbReference type="AlphaFoldDB" id="A0A0G1PHW9"/>
<gene>
    <name evidence="2" type="ORF">UX45_C0020G0005</name>
</gene>
<evidence type="ECO:0000313" key="3">
    <source>
        <dbReference type="Proteomes" id="UP000034705"/>
    </source>
</evidence>
<feature type="signal peptide" evidence="1">
    <location>
        <begin position="1"/>
        <end position="24"/>
    </location>
</feature>
<accession>A0A0G1PHW9</accession>
<feature type="chain" id="PRO_5002538978" description="Hemagglutinin-related protein" evidence="1">
    <location>
        <begin position="25"/>
        <end position="470"/>
    </location>
</feature>
<comment type="caution">
    <text evidence="2">The sequence shown here is derived from an EMBL/GenBank/DDBJ whole genome shotgun (WGS) entry which is preliminary data.</text>
</comment>
<protein>
    <recommendedName>
        <fullName evidence="4">Hemagglutinin-related protein</fullName>
    </recommendedName>
</protein>
<keyword evidence="1" id="KW-0732">Signal</keyword>
<reference evidence="2 3" key="1">
    <citation type="journal article" date="2015" name="Nature">
        <title>rRNA introns, odd ribosomes, and small enigmatic genomes across a large radiation of phyla.</title>
        <authorList>
            <person name="Brown C.T."/>
            <person name="Hug L.A."/>
            <person name="Thomas B.C."/>
            <person name="Sharon I."/>
            <person name="Castelle C.J."/>
            <person name="Singh A."/>
            <person name="Wilkins M.J."/>
            <person name="Williams K.H."/>
            <person name="Banfield J.F."/>
        </authorList>
    </citation>
    <scope>NUCLEOTIDE SEQUENCE [LARGE SCALE GENOMIC DNA]</scope>
</reference>
<organism evidence="2 3">
    <name type="scientific">Candidatus Uhrbacteria bacterium GW2011_GWF2_46_218</name>
    <dbReference type="NCBI Taxonomy" id="1619001"/>
    <lineage>
        <taxon>Bacteria</taxon>
        <taxon>Candidatus Uhriibacteriota</taxon>
    </lineage>
</organism>
<sequence>MRQWIAFLSVVSICTSLTPLPLFAETEVDYNYLLGDDELTDMTAMDFETLEAFLTRGSLADYETEDVNGHWESAAQVIWDSAQAFDLNPQFILTMLQKEQSLIEDPDPSQDQLAWAMGYAVCDDCSKSDPFIQKYKGFGNQIYYASKRIRESFLDDLESRGYTENGLGPGIEIEIDDILVVPANNATSILYAYTPHLQGNENFSLIWDRWFTHTYPSGTLLQDKETGGIWYIQFGRRRAITSRSAYLSRFPTQPVIAVSESVINQYPEGDPISFPNYSLLRSPRGTVYLIVDDTRRGIDSQEAFRAIGFNSDEIIDVTWDDLAVYEEGEPITIASVSPGGSLMQNTTTGGVYFVEEGKKYPIMSKQILKARFDGWAIFPQSPEDLEAYPTGDYVTFPDGTLVLAEGSPDVFVISEGKRRLIPDESTFLAYGWEWPQIIVTNERSVLLQSLGEEIPSILDQSESTIFDTAY</sequence>
<dbReference type="Proteomes" id="UP000034705">
    <property type="component" value="Unassembled WGS sequence"/>
</dbReference>
<evidence type="ECO:0008006" key="4">
    <source>
        <dbReference type="Google" id="ProtNLM"/>
    </source>
</evidence>
<proteinExistence type="predicted"/>
<dbReference type="EMBL" id="LCMG01000020">
    <property type="protein sequence ID" value="KKU32277.1"/>
    <property type="molecule type" value="Genomic_DNA"/>
</dbReference>
<evidence type="ECO:0000313" key="2">
    <source>
        <dbReference type="EMBL" id="KKU32277.1"/>
    </source>
</evidence>